<evidence type="ECO:0000313" key="1">
    <source>
        <dbReference type="EMBL" id="VAH98114.1"/>
    </source>
</evidence>
<gene>
    <name evidence="1" type="ORF">TRITD_4Av1G231950</name>
</gene>
<name>A0A9R0SMK1_TRITD</name>
<evidence type="ECO:0008006" key="3">
    <source>
        <dbReference type="Google" id="ProtNLM"/>
    </source>
</evidence>
<dbReference type="AlphaFoldDB" id="A0A9R0SMK1"/>
<keyword evidence="2" id="KW-1185">Reference proteome</keyword>
<dbReference type="Gramene" id="TRITD4Av1G231950.1">
    <property type="protein sequence ID" value="TRITD4Av1G231950.1"/>
    <property type="gene ID" value="TRITD4Av1G231950"/>
</dbReference>
<evidence type="ECO:0000313" key="2">
    <source>
        <dbReference type="Proteomes" id="UP000324705"/>
    </source>
</evidence>
<organism evidence="1 2">
    <name type="scientific">Triticum turgidum subsp. durum</name>
    <name type="common">Durum wheat</name>
    <name type="synonym">Triticum durum</name>
    <dbReference type="NCBI Taxonomy" id="4567"/>
    <lineage>
        <taxon>Eukaryota</taxon>
        <taxon>Viridiplantae</taxon>
        <taxon>Streptophyta</taxon>
        <taxon>Embryophyta</taxon>
        <taxon>Tracheophyta</taxon>
        <taxon>Spermatophyta</taxon>
        <taxon>Magnoliopsida</taxon>
        <taxon>Liliopsida</taxon>
        <taxon>Poales</taxon>
        <taxon>Poaceae</taxon>
        <taxon>BOP clade</taxon>
        <taxon>Pooideae</taxon>
        <taxon>Triticodae</taxon>
        <taxon>Triticeae</taxon>
        <taxon>Triticinae</taxon>
        <taxon>Triticum</taxon>
    </lineage>
</organism>
<accession>A0A9R0SMK1</accession>
<dbReference type="EMBL" id="LT934117">
    <property type="protein sequence ID" value="VAH98114.1"/>
    <property type="molecule type" value="Genomic_DNA"/>
</dbReference>
<dbReference type="Proteomes" id="UP000324705">
    <property type="component" value="Chromosome 4A"/>
</dbReference>
<sequence>MEALSVSKLIKDYKIAKIDRRANKVAHEIAKFSFDSRSDGLLCNSVPPCVTAFVMNDCKITKTGSSTKHLSSPVRATLQFVFSDMEDLKAFVKDSGFVEANDQTHRDLTSGYNIDEVDSSGGLDSHPLQVKLERRHARDYQRRRDDAGSESDIICVSAGRSKDGKKQTVSHTSNSRIISKKGRPTLLGQTPLIHLLHLSYDLTGSNFGTTDDRRGR</sequence>
<reference evidence="1 2" key="1">
    <citation type="submission" date="2017-09" db="EMBL/GenBank/DDBJ databases">
        <authorList>
            <consortium name="International Durum Wheat Genome Sequencing Consortium (IDWGSC)"/>
            <person name="Milanesi L."/>
        </authorList>
    </citation>
    <scope>NUCLEOTIDE SEQUENCE [LARGE SCALE GENOMIC DNA]</scope>
    <source>
        <strain evidence="2">cv. Svevo</strain>
    </source>
</reference>
<dbReference type="OMA" id="AFVMNDC"/>
<protein>
    <recommendedName>
        <fullName evidence="3">RNase H type-1 domain-containing protein</fullName>
    </recommendedName>
</protein>
<proteinExistence type="predicted"/>